<dbReference type="Gene3D" id="3.30.70.1450">
    <property type="entry name" value="Regulator of K+ conductance, C-terminal domain"/>
    <property type="match status" value="1"/>
</dbReference>
<organism evidence="10 11">
    <name type="scientific">Brucella cytisi</name>
    <dbReference type="NCBI Taxonomy" id="407152"/>
    <lineage>
        <taxon>Bacteria</taxon>
        <taxon>Pseudomonadati</taxon>
        <taxon>Pseudomonadota</taxon>
        <taxon>Alphaproteobacteria</taxon>
        <taxon>Hyphomicrobiales</taxon>
        <taxon>Brucellaceae</taxon>
        <taxon>Brucella/Ochrobactrum group</taxon>
        <taxon>Brucella</taxon>
    </lineage>
</organism>
<sequence length="557" mass="58963">MLSFINPVIALFGCVGFGYLVGKIRVGPIELGGVCGTLFVALAVGQLGVRISPDLKDAAFALFIYALGFTAGPQFFANIRGGWRYGIFSILEIVCVLALLALSILVFRMDIGTAVGLFAGSATESAVIGTASEAIARLDMNEETILQLQANVATAYSLTYLFGLVSIVVFTTQIAPLILKSDLKQEAQQLARSLGSTDDDNDPVEGFPVFVGRAFRAGGLSGQSIGEFEQSRNWAVAIERVQRDSELLEVSADFRLRDDDIVFVRGRRNAVIAASDQMGKEVPVPQGTSFQLTIQDVVLTRKEAFGRQIRQLRHIADPELQRGIFIVSVRRMGQSIPALSGTILQQGDVVSLYGEDRAVSRAAQELGKLLPHGNKTDFMFLGIGVIVGLLVGQLSFKFGTLVLTLGSGGGALVSGLIFGWLNMRHPVFGKLPLAAADFAKDFGLAAFIASIGLSAGPDAVDLVKKYGLILPFLAVLVSVIPATVSLFVGSKLMKIETPILLGAIAGQHCSTPTISALVSRAGNSIPVIGYTVTYAISNVLLPLAGPIAVALASFLTG</sequence>
<dbReference type="SUPFAM" id="SSF116726">
    <property type="entry name" value="TrkA C-terminal domain-like"/>
    <property type="match status" value="2"/>
</dbReference>
<keyword evidence="4" id="KW-1003">Cell membrane</keyword>
<reference evidence="10 11" key="1">
    <citation type="submission" date="2016-10" db="EMBL/GenBank/DDBJ databases">
        <title>The Draft Genome Sequence of the Potato Rhizosphere Bacteria Ochrobactrum sp. IPA7.2.</title>
        <authorList>
            <person name="Gogoleva N.E."/>
            <person name="Khlopko Y.A."/>
            <person name="Burygin G.L."/>
            <person name="Plotnikov A.O."/>
        </authorList>
    </citation>
    <scope>NUCLEOTIDE SEQUENCE [LARGE SCALE GENOMIC DNA]</scope>
    <source>
        <strain evidence="10 11">IPA7.2</strain>
    </source>
</reference>
<dbReference type="EMBL" id="MOEC01000008">
    <property type="protein sequence ID" value="OIS93704.1"/>
    <property type="molecule type" value="Genomic_DNA"/>
</dbReference>
<dbReference type="GO" id="GO:0008324">
    <property type="term" value="F:monoatomic cation transmembrane transporter activity"/>
    <property type="evidence" value="ECO:0007669"/>
    <property type="project" value="InterPro"/>
</dbReference>
<keyword evidence="7 8" id="KW-0472">Membrane</keyword>
<dbReference type="OrthoDB" id="5166626at2"/>
<gene>
    <name evidence="10" type="ORF">BLA27_10400</name>
</gene>
<feature type="transmembrane region" description="Helical" evidence="8">
    <location>
        <begin position="442"/>
        <end position="460"/>
    </location>
</feature>
<keyword evidence="6 8" id="KW-1133">Transmembrane helix</keyword>
<dbReference type="InterPro" id="IPR022457">
    <property type="entry name" value="Asp_Ala_antiprt"/>
</dbReference>
<comment type="similarity">
    <text evidence="2">Belongs to the AAE transporter (TC 2.A.81) family.</text>
</comment>
<evidence type="ECO:0000256" key="6">
    <source>
        <dbReference type="ARBA" id="ARBA00022989"/>
    </source>
</evidence>
<evidence type="ECO:0000313" key="10">
    <source>
        <dbReference type="EMBL" id="OIS93704.1"/>
    </source>
</evidence>
<evidence type="ECO:0000256" key="5">
    <source>
        <dbReference type="ARBA" id="ARBA00022692"/>
    </source>
</evidence>
<dbReference type="NCBIfam" id="TIGR01625">
    <property type="entry name" value="YidE_YbjL_dupl"/>
    <property type="match status" value="1"/>
</dbReference>
<dbReference type="PANTHER" id="PTHR30445:SF9">
    <property type="match status" value="1"/>
</dbReference>
<feature type="transmembrane region" description="Helical" evidence="8">
    <location>
        <begin position="29"/>
        <end position="52"/>
    </location>
</feature>
<keyword evidence="11" id="KW-1185">Reference proteome</keyword>
<evidence type="ECO:0000259" key="9">
    <source>
        <dbReference type="PROSITE" id="PS51202"/>
    </source>
</evidence>
<feature type="transmembrane region" description="Helical" evidence="8">
    <location>
        <begin position="158"/>
        <end position="179"/>
    </location>
</feature>
<feature type="domain" description="RCK C-terminal" evidence="9">
    <location>
        <begin position="319"/>
        <end position="369"/>
    </location>
</feature>
<protein>
    <submittedName>
        <fullName evidence="10">Aspartate-alanine antiporter</fullName>
    </submittedName>
</protein>
<dbReference type="InterPro" id="IPR050144">
    <property type="entry name" value="AAE_transporter"/>
</dbReference>
<dbReference type="AlphaFoldDB" id="A0A1J6IF37"/>
<feature type="transmembrane region" description="Helical" evidence="8">
    <location>
        <begin position="402"/>
        <end position="421"/>
    </location>
</feature>
<dbReference type="Proteomes" id="UP000182985">
    <property type="component" value="Unassembled WGS sequence"/>
</dbReference>
<dbReference type="InterPro" id="IPR006512">
    <property type="entry name" value="YidE_YbjL"/>
</dbReference>
<dbReference type="RefSeq" id="WP_071631690.1">
    <property type="nucleotide sequence ID" value="NZ_JBCAUP010000005.1"/>
</dbReference>
<feature type="transmembrane region" description="Helical" evidence="8">
    <location>
        <begin position="378"/>
        <end position="396"/>
    </location>
</feature>
<evidence type="ECO:0000256" key="3">
    <source>
        <dbReference type="ARBA" id="ARBA00022448"/>
    </source>
</evidence>
<dbReference type="InterPro" id="IPR006037">
    <property type="entry name" value="RCK_C"/>
</dbReference>
<feature type="transmembrane region" description="Helical" evidence="8">
    <location>
        <begin position="466"/>
        <end position="488"/>
    </location>
</feature>
<dbReference type="InterPro" id="IPR036721">
    <property type="entry name" value="RCK_C_sf"/>
</dbReference>
<dbReference type="GO" id="GO:0005886">
    <property type="term" value="C:plasma membrane"/>
    <property type="evidence" value="ECO:0007669"/>
    <property type="project" value="UniProtKB-SubCell"/>
</dbReference>
<name>A0A1J6IF37_9HYPH</name>
<comment type="subcellular location">
    <subcellularLocation>
        <location evidence="1">Cell membrane</location>
        <topology evidence="1">Multi-pass membrane protein</topology>
    </subcellularLocation>
</comment>
<dbReference type="NCBIfam" id="TIGR03802">
    <property type="entry name" value="Asp_Ala_antiprt"/>
    <property type="match status" value="1"/>
</dbReference>
<evidence type="ECO:0000256" key="4">
    <source>
        <dbReference type="ARBA" id="ARBA00022475"/>
    </source>
</evidence>
<accession>A0A1J6IF37</accession>
<dbReference type="GO" id="GO:0006813">
    <property type="term" value="P:potassium ion transport"/>
    <property type="evidence" value="ECO:0007669"/>
    <property type="project" value="InterPro"/>
</dbReference>
<feature type="transmembrane region" description="Helical" evidence="8">
    <location>
        <begin position="85"/>
        <end position="107"/>
    </location>
</feature>
<feature type="domain" description="RCK C-terminal" evidence="9">
    <location>
        <begin position="192"/>
        <end position="281"/>
    </location>
</feature>
<dbReference type="PROSITE" id="PS51202">
    <property type="entry name" value="RCK_C"/>
    <property type="match status" value="2"/>
</dbReference>
<feature type="transmembrane region" description="Helical" evidence="8">
    <location>
        <begin position="6"/>
        <end position="22"/>
    </location>
</feature>
<comment type="caution">
    <text evidence="10">The sequence shown here is derived from an EMBL/GenBank/DDBJ whole genome shotgun (WGS) entry which is preliminary data.</text>
</comment>
<evidence type="ECO:0000256" key="2">
    <source>
        <dbReference type="ARBA" id="ARBA00009854"/>
    </source>
</evidence>
<dbReference type="Pfam" id="PF06826">
    <property type="entry name" value="Asp-Al_Ex"/>
    <property type="match status" value="2"/>
</dbReference>
<keyword evidence="3" id="KW-0813">Transport</keyword>
<dbReference type="PANTHER" id="PTHR30445">
    <property type="entry name" value="K(+)_H(+) ANTIPORTER SUBUNIT KHTT"/>
    <property type="match status" value="1"/>
</dbReference>
<evidence type="ECO:0000256" key="1">
    <source>
        <dbReference type="ARBA" id="ARBA00004651"/>
    </source>
</evidence>
<proteinExistence type="inferred from homology"/>
<evidence type="ECO:0000313" key="11">
    <source>
        <dbReference type="Proteomes" id="UP000182985"/>
    </source>
</evidence>
<keyword evidence="5 8" id="KW-0812">Transmembrane</keyword>
<feature type="transmembrane region" description="Helical" evidence="8">
    <location>
        <begin position="58"/>
        <end position="78"/>
    </location>
</feature>
<evidence type="ECO:0000256" key="8">
    <source>
        <dbReference type="SAM" id="Phobius"/>
    </source>
</evidence>
<evidence type="ECO:0000256" key="7">
    <source>
        <dbReference type="ARBA" id="ARBA00023136"/>
    </source>
</evidence>